<keyword evidence="1" id="KW-0805">Transcription regulation</keyword>
<dbReference type="EMBL" id="CP051167">
    <property type="protein sequence ID" value="QIZ73629.1"/>
    <property type="molecule type" value="Genomic_DNA"/>
</dbReference>
<sequence>MGLPRMAGRILGWLLISSPPHQSFSELARGLQASKGSISSMTRLLIQAGIVEKISLPGDRQSYFQIQLGAWSELIRARLAQMRAIREVAERGLTLLEGEDPERKRRLEEMRDVHAFFERELPVLTDRWEREHH</sequence>
<dbReference type="SUPFAM" id="SSF46785">
    <property type="entry name" value="Winged helix' DNA-binding domain"/>
    <property type="match status" value="1"/>
</dbReference>
<dbReference type="InterPro" id="IPR036390">
    <property type="entry name" value="WH_DNA-bd_sf"/>
</dbReference>
<organism evidence="5 6">
    <name type="scientific">Oxynema aestuarii AP17</name>
    <dbReference type="NCBI Taxonomy" id="2064643"/>
    <lineage>
        <taxon>Bacteria</taxon>
        <taxon>Bacillati</taxon>
        <taxon>Cyanobacteriota</taxon>
        <taxon>Cyanophyceae</taxon>
        <taxon>Oscillatoriophycideae</taxon>
        <taxon>Oscillatoriales</taxon>
        <taxon>Oscillatoriaceae</taxon>
        <taxon>Oxynema</taxon>
        <taxon>Oxynema aestuarii</taxon>
    </lineage>
</organism>
<evidence type="ECO:0000256" key="3">
    <source>
        <dbReference type="ARBA" id="ARBA00023163"/>
    </source>
</evidence>
<gene>
    <name evidence="5" type="ORF">HCG48_06370</name>
</gene>
<dbReference type="KEGG" id="oxy:HCG48_06370"/>
<dbReference type="PANTHER" id="PTHR38465:SF2">
    <property type="entry name" value="HTH-TYPE TRANSCRIPTIONAL REGULATOR MMPR5"/>
    <property type="match status" value="1"/>
</dbReference>
<protein>
    <submittedName>
        <fullName evidence="5">MarR family transcriptional regulator</fullName>
    </submittedName>
</protein>
<dbReference type="InterPro" id="IPR000835">
    <property type="entry name" value="HTH_MarR-typ"/>
</dbReference>
<evidence type="ECO:0000256" key="1">
    <source>
        <dbReference type="ARBA" id="ARBA00023015"/>
    </source>
</evidence>
<dbReference type="Proteomes" id="UP000500857">
    <property type="component" value="Chromosome"/>
</dbReference>
<keyword evidence="3" id="KW-0804">Transcription</keyword>
<dbReference type="PANTHER" id="PTHR38465">
    <property type="entry name" value="HTH-TYPE TRANSCRIPTIONAL REGULATOR MJ1563-RELATED"/>
    <property type="match status" value="1"/>
</dbReference>
<dbReference type="GO" id="GO:0003700">
    <property type="term" value="F:DNA-binding transcription factor activity"/>
    <property type="evidence" value="ECO:0007669"/>
    <property type="project" value="InterPro"/>
</dbReference>
<evidence type="ECO:0000313" key="6">
    <source>
        <dbReference type="Proteomes" id="UP000500857"/>
    </source>
</evidence>
<dbReference type="InterPro" id="IPR036388">
    <property type="entry name" value="WH-like_DNA-bd_sf"/>
</dbReference>
<name>A0A6H1U7L5_9CYAN</name>
<dbReference type="Gene3D" id="1.10.10.10">
    <property type="entry name" value="Winged helix-like DNA-binding domain superfamily/Winged helix DNA-binding domain"/>
    <property type="match status" value="1"/>
</dbReference>
<proteinExistence type="predicted"/>
<accession>A0A6H1U7L5</accession>
<evidence type="ECO:0000256" key="2">
    <source>
        <dbReference type="ARBA" id="ARBA00023125"/>
    </source>
</evidence>
<reference evidence="5 6" key="1">
    <citation type="submission" date="2020-04" db="EMBL/GenBank/DDBJ databases">
        <authorList>
            <person name="Basu S."/>
            <person name="Maruthanayagam V."/>
            <person name="Chakraborty S."/>
            <person name="Pramanik A."/>
            <person name="Mukherjee J."/>
            <person name="Brink B."/>
        </authorList>
    </citation>
    <scope>NUCLEOTIDE SEQUENCE [LARGE SCALE GENOMIC DNA]</scope>
    <source>
        <strain evidence="5 6">AP17</strain>
    </source>
</reference>
<evidence type="ECO:0000313" key="5">
    <source>
        <dbReference type="EMBL" id="QIZ73629.1"/>
    </source>
</evidence>
<dbReference type="GO" id="GO:0003677">
    <property type="term" value="F:DNA binding"/>
    <property type="evidence" value="ECO:0007669"/>
    <property type="project" value="UniProtKB-KW"/>
</dbReference>
<dbReference type="InterPro" id="IPR052362">
    <property type="entry name" value="HTH-GbsR_regulator"/>
</dbReference>
<keyword evidence="6" id="KW-1185">Reference proteome</keyword>
<dbReference type="AlphaFoldDB" id="A0A6H1U7L5"/>
<keyword evidence="2" id="KW-0238">DNA-binding</keyword>
<feature type="domain" description="HTH marR-type" evidence="4">
    <location>
        <begin position="2"/>
        <end position="61"/>
    </location>
</feature>
<dbReference type="Gene3D" id="1.10.287.160">
    <property type="entry name" value="HR1 repeat"/>
    <property type="match status" value="1"/>
</dbReference>
<dbReference type="Pfam" id="PF12802">
    <property type="entry name" value="MarR_2"/>
    <property type="match status" value="1"/>
</dbReference>
<evidence type="ECO:0000259" key="4">
    <source>
        <dbReference type="Pfam" id="PF12802"/>
    </source>
</evidence>